<evidence type="ECO:0000256" key="4">
    <source>
        <dbReference type="ARBA" id="ARBA00025742"/>
    </source>
</evidence>
<keyword evidence="7" id="KW-1185">Reference proteome</keyword>
<feature type="domain" description="Calcineurin-like phosphoesterase" evidence="5">
    <location>
        <begin position="1"/>
        <end position="196"/>
    </location>
</feature>
<dbReference type="EMBL" id="AAMO01000005">
    <property type="protein sequence ID" value="EAQ03129.1"/>
    <property type="molecule type" value="Genomic_DNA"/>
</dbReference>
<sequence length="275" mass="30560">MKLIHLSDIHLTVPGERMGGLDPHRRFAQALEHVNAHHSDADRIVITGDLTHWGERAAYEVLQNVLTEQAVPVRLLIGNHDDRERFKSVFTDHPCDANGYVNHAETLDDTRLIYLDSCAPKTHAGHFGADRLAWLEAELAAADHARIFMHHGPMEVGVPAKDLITMVAQDRPGLKSLFERYSTVIDYIHFGHVHAPIHGSYCGIPFSSVPSLGNQSIPDFAEPRMLLGGPLPPAYYVVQVDGRATRIHQVPFLWDGPVFATGTAWEDWAKPLAAE</sequence>
<dbReference type="eggNOG" id="COG1409">
    <property type="taxonomic scope" value="Bacteria"/>
</dbReference>
<keyword evidence="2" id="KW-0378">Hydrolase</keyword>
<dbReference type="Pfam" id="PF00149">
    <property type="entry name" value="Metallophos"/>
    <property type="match status" value="1"/>
</dbReference>
<evidence type="ECO:0000313" key="6">
    <source>
        <dbReference type="EMBL" id="EAQ03129.1"/>
    </source>
</evidence>
<keyword evidence="1" id="KW-0479">Metal-binding</keyword>
<name>A3TY95_PSEBH</name>
<organism evidence="6 7">
    <name type="scientific">Pseudooceanicola batsensis (strain ATCC BAA-863 / DSM 15984 / KCTC 12145 / HTCC2597)</name>
    <name type="common">Oceanicola batsensis</name>
    <dbReference type="NCBI Taxonomy" id="252305"/>
    <lineage>
        <taxon>Bacteria</taxon>
        <taxon>Pseudomonadati</taxon>
        <taxon>Pseudomonadota</taxon>
        <taxon>Alphaproteobacteria</taxon>
        <taxon>Rhodobacterales</taxon>
        <taxon>Paracoccaceae</taxon>
        <taxon>Pseudooceanicola</taxon>
    </lineage>
</organism>
<evidence type="ECO:0000256" key="2">
    <source>
        <dbReference type="ARBA" id="ARBA00022801"/>
    </source>
</evidence>
<dbReference type="InterPro" id="IPR004843">
    <property type="entry name" value="Calcineurin-like_PHP"/>
</dbReference>
<dbReference type="STRING" id="252305.OB2597_13333"/>
<keyword evidence="3" id="KW-0408">Iron</keyword>
<protein>
    <submittedName>
        <fullName evidence="6">Phosphodiesterase</fullName>
    </submittedName>
</protein>
<comment type="caution">
    <text evidence="6">The sequence shown here is derived from an EMBL/GenBank/DDBJ whole genome shotgun (WGS) entry which is preliminary data.</text>
</comment>
<dbReference type="InterPro" id="IPR029052">
    <property type="entry name" value="Metallo-depent_PP-like"/>
</dbReference>
<dbReference type="PANTHER" id="PTHR42988:SF2">
    <property type="entry name" value="CYCLIC NUCLEOTIDE PHOSPHODIESTERASE CBUA0032-RELATED"/>
    <property type="match status" value="1"/>
</dbReference>
<dbReference type="SUPFAM" id="SSF56300">
    <property type="entry name" value="Metallo-dependent phosphatases"/>
    <property type="match status" value="1"/>
</dbReference>
<dbReference type="PANTHER" id="PTHR42988">
    <property type="entry name" value="PHOSPHOHYDROLASE"/>
    <property type="match status" value="1"/>
</dbReference>
<evidence type="ECO:0000256" key="3">
    <source>
        <dbReference type="ARBA" id="ARBA00023004"/>
    </source>
</evidence>
<dbReference type="HOGENOM" id="CLU_070320_2_0_5"/>
<dbReference type="Proteomes" id="UP000004318">
    <property type="component" value="Unassembled WGS sequence"/>
</dbReference>
<evidence type="ECO:0000313" key="7">
    <source>
        <dbReference type="Proteomes" id="UP000004318"/>
    </source>
</evidence>
<evidence type="ECO:0000256" key="1">
    <source>
        <dbReference type="ARBA" id="ARBA00022723"/>
    </source>
</evidence>
<dbReference type="RefSeq" id="WP_009806883.1">
    <property type="nucleotide sequence ID" value="NZ_CH724131.1"/>
</dbReference>
<dbReference type="GO" id="GO:0016787">
    <property type="term" value="F:hydrolase activity"/>
    <property type="evidence" value="ECO:0007669"/>
    <property type="project" value="UniProtKB-KW"/>
</dbReference>
<dbReference type="AlphaFoldDB" id="A3TY95"/>
<dbReference type="OrthoDB" id="651281at2"/>
<comment type="similarity">
    <text evidence="4">Belongs to the cyclic nucleotide phosphodiesterase class-III family.</text>
</comment>
<dbReference type="Gene3D" id="3.60.21.10">
    <property type="match status" value="1"/>
</dbReference>
<gene>
    <name evidence="6" type="ORF">OB2597_13333</name>
</gene>
<accession>A3TY95</accession>
<reference evidence="6 7" key="1">
    <citation type="journal article" date="2010" name="J. Bacteriol.">
        <title>Genome sequences of Oceanicola granulosus HTCC2516(T) and Oceanicola batsensis HTCC2597(TDelta).</title>
        <authorList>
            <person name="Thrash J.C."/>
            <person name="Cho J.C."/>
            <person name="Vergin K.L."/>
            <person name="Giovannoni S.J."/>
        </authorList>
    </citation>
    <scope>NUCLEOTIDE SEQUENCE [LARGE SCALE GENOMIC DNA]</scope>
    <source>
        <strain evidence="7">ATCC BAA-863 / DSM 15984 / KCTC 12145 / HTCC2597</strain>
    </source>
</reference>
<dbReference type="InterPro" id="IPR050884">
    <property type="entry name" value="CNP_phosphodiesterase-III"/>
</dbReference>
<dbReference type="GO" id="GO:0046872">
    <property type="term" value="F:metal ion binding"/>
    <property type="evidence" value="ECO:0007669"/>
    <property type="project" value="UniProtKB-KW"/>
</dbReference>
<proteinExistence type="inferred from homology"/>
<evidence type="ECO:0000259" key="5">
    <source>
        <dbReference type="Pfam" id="PF00149"/>
    </source>
</evidence>